<reference evidence="9" key="1">
    <citation type="journal article" date="2020" name="J. Eukaryot. Microbiol.">
        <title>De novo Sequencing, Assembly and Annotation of the Transcriptome for the Free-Living Testate Amoeba Arcella intermedia.</title>
        <authorList>
            <person name="Ribeiro G.M."/>
            <person name="Porfirio-Sousa A.L."/>
            <person name="Maurer-Alcala X.X."/>
            <person name="Katz L.A."/>
            <person name="Lahr D.J.G."/>
        </authorList>
    </citation>
    <scope>NUCLEOTIDE SEQUENCE</scope>
</reference>
<dbReference type="GO" id="GO:0005794">
    <property type="term" value="C:Golgi apparatus"/>
    <property type="evidence" value="ECO:0007669"/>
    <property type="project" value="TreeGrafter"/>
</dbReference>
<feature type="transmembrane region" description="Helical" evidence="7">
    <location>
        <begin position="308"/>
        <end position="331"/>
    </location>
</feature>
<organism evidence="9">
    <name type="scientific">Arcella intermedia</name>
    <dbReference type="NCBI Taxonomy" id="1963864"/>
    <lineage>
        <taxon>Eukaryota</taxon>
        <taxon>Amoebozoa</taxon>
        <taxon>Tubulinea</taxon>
        <taxon>Elardia</taxon>
        <taxon>Arcellinida</taxon>
        <taxon>Sphaerothecina</taxon>
        <taxon>Arcellidae</taxon>
        <taxon>Arcella</taxon>
    </lineage>
</organism>
<feature type="compositionally biased region" description="Polar residues" evidence="6">
    <location>
        <begin position="395"/>
        <end position="406"/>
    </location>
</feature>
<dbReference type="InterPro" id="IPR053937">
    <property type="entry name" value="GOST_TM"/>
</dbReference>
<evidence type="ECO:0000256" key="1">
    <source>
        <dbReference type="ARBA" id="ARBA00004141"/>
    </source>
</evidence>
<keyword evidence="5 7" id="KW-0472">Membrane</keyword>
<dbReference type="GO" id="GO:0016020">
    <property type="term" value="C:membrane"/>
    <property type="evidence" value="ECO:0007669"/>
    <property type="project" value="UniProtKB-SubCell"/>
</dbReference>
<feature type="transmembrane region" description="Helical" evidence="7">
    <location>
        <begin position="164"/>
        <end position="187"/>
    </location>
</feature>
<dbReference type="Pfam" id="PF06814">
    <property type="entry name" value="GOST_TM"/>
    <property type="match status" value="1"/>
</dbReference>
<feature type="transmembrane region" description="Helical" evidence="7">
    <location>
        <begin position="231"/>
        <end position="255"/>
    </location>
</feature>
<feature type="transmembrane region" description="Helical" evidence="7">
    <location>
        <begin position="92"/>
        <end position="115"/>
    </location>
</feature>
<keyword evidence="4 7" id="KW-1133">Transmembrane helix</keyword>
<evidence type="ECO:0000256" key="3">
    <source>
        <dbReference type="ARBA" id="ARBA00022729"/>
    </source>
</evidence>
<protein>
    <recommendedName>
        <fullName evidence="8">GOST seven transmembrane domain-containing protein</fullName>
    </recommendedName>
</protein>
<evidence type="ECO:0000313" key="9">
    <source>
        <dbReference type="EMBL" id="NDV32169.1"/>
    </source>
</evidence>
<dbReference type="PANTHER" id="PTHR21229">
    <property type="entry name" value="LUNG SEVEN TRANSMEMBRANE RECEPTOR"/>
    <property type="match status" value="1"/>
</dbReference>
<dbReference type="PANTHER" id="PTHR21229:SF1">
    <property type="entry name" value="GH17801P"/>
    <property type="match status" value="1"/>
</dbReference>
<feature type="domain" description="GOST seven transmembrane" evidence="8">
    <location>
        <begin position="93"/>
        <end position="337"/>
    </location>
</feature>
<sequence>MAQLGLCKKENTLIFNASLDRSDIYYRALNFSQYQSGTAFLDEFALLKHTGIWYIYLANCGSSAGSGVSLFLNGKIEWKNPYGYLPGQILGFLPLYWLMSFFYFFMAVAWVVLTVKYRKDIMDLQHGIAIVIFISLIENLTWAGDYTSYNIKGINSDVVNVFGALFSSAKLTLVRTLMLVVAIGYTITRPELTMRYKALIVLLTLLYFITVTTSQYITVSETAGNTVPMEFQVATTIFLIIFNVTFFVWIGVEMLGTVRNLKNNESLKLTMYKRLALLLILSIILSVTIVVLQIMIQITDTSDTYFRVWWLWEGYWEFIYFACISFVAWVWRPSDHNSRYAYAKIGMEDNQEVEMEMEVGLEEENGEEKKKEDKSSSSSLSGLEDGEDKDKEPNDNQNDSGSDLSD</sequence>
<feature type="transmembrane region" description="Helical" evidence="7">
    <location>
        <begin position="127"/>
        <end position="144"/>
    </location>
</feature>
<dbReference type="InterPro" id="IPR009637">
    <property type="entry name" value="GPR107/GPR108-like"/>
</dbReference>
<feature type="region of interest" description="Disordered" evidence="6">
    <location>
        <begin position="354"/>
        <end position="406"/>
    </location>
</feature>
<proteinExistence type="predicted"/>
<keyword evidence="2 7" id="KW-0812">Transmembrane</keyword>
<evidence type="ECO:0000256" key="5">
    <source>
        <dbReference type="ARBA" id="ARBA00023136"/>
    </source>
</evidence>
<accession>A0A6B2L5C0</accession>
<feature type="transmembrane region" description="Helical" evidence="7">
    <location>
        <begin position="275"/>
        <end position="296"/>
    </location>
</feature>
<evidence type="ECO:0000256" key="4">
    <source>
        <dbReference type="ARBA" id="ARBA00022989"/>
    </source>
</evidence>
<evidence type="ECO:0000256" key="6">
    <source>
        <dbReference type="SAM" id="MobiDB-lite"/>
    </source>
</evidence>
<evidence type="ECO:0000256" key="7">
    <source>
        <dbReference type="SAM" id="Phobius"/>
    </source>
</evidence>
<feature type="transmembrane region" description="Helical" evidence="7">
    <location>
        <begin position="53"/>
        <end position="72"/>
    </location>
</feature>
<feature type="transmembrane region" description="Helical" evidence="7">
    <location>
        <begin position="199"/>
        <end position="219"/>
    </location>
</feature>
<comment type="subcellular location">
    <subcellularLocation>
        <location evidence="1">Membrane</location>
        <topology evidence="1">Multi-pass membrane protein</topology>
    </subcellularLocation>
</comment>
<name>A0A6B2L5C0_9EUKA</name>
<keyword evidence="3" id="KW-0732">Signal</keyword>
<dbReference type="AlphaFoldDB" id="A0A6B2L5C0"/>
<evidence type="ECO:0000259" key="8">
    <source>
        <dbReference type="Pfam" id="PF06814"/>
    </source>
</evidence>
<feature type="compositionally biased region" description="Acidic residues" evidence="6">
    <location>
        <begin position="354"/>
        <end position="366"/>
    </location>
</feature>
<evidence type="ECO:0000256" key="2">
    <source>
        <dbReference type="ARBA" id="ARBA00022692"/>
    </source>
</evidence>
<dbReference type="EMBL" id="GIBP01003200">
    <property type="protein sequence ID" value="NDV32169.1"/>
    <property type="molecule type" value="Transcribed_RNA"/>
</dbReference>